<dbReference type="InterPro" id="IPR036909">
    <property type="entry name" value="Cyt_c-like_dom_sf"/>
</dbReference>
<dbReference type="AlphaFoldDB" id="A0A1N6I514"/>
<dbReference type="GO" id="GO:0020037">
    <property type="term" value="F:heme binding"/>
    <property type="evidence" value="ECO:0007669"/>
    <property type="project" value="InterPro"/>
</dbReference>
<dbReference type="STRING" id="1121457.SAMN02745161_2420"/>
<protein>
    <submittedName>
        <fullName evidence="6">Cytochrome c553</fullName>
    </submittedName>
</protein>
<keyword evidence="2 4" id="KW-0479">Metal-binding</keyword>
<keyword evidence="7" id="KW-1185">Reference proteome</keyword>
<keyword evidence="1 4" id="KW-0349">Heme</keyword>
<gene>
    <name evidence="6" type="ORF">SAMN02745161_2420</name>
</gene>
<evidence type="ECO:0000313" key="7">
    <source>
        <dbReference type="Proteomes" id="UP000184694"/>
    </source>
</evidence>
<dbReference type="PROSITE" id="PS51007">
    <property type="entry name" value="CYTC"/>
    <property type="match status" value="1"/>
</dbReference>
<evidence type="ECO:0000256" key="3">
    <source>
        <dbReference type="ARBA" id="ARBA00023004"/>
    </source>
</evidence>
<sequence>MKNVAVFLCILGLILICVSFGIAEETSGKELYRSCAACHGENGESMALGVSKPLKGQTAKQILEKLNGYADETYGGSKKSVMLGIAKRMTEEDRKKVSEYISAF</sequence>
<dbReference type="OrthoDB" id="5340148at2"/>
<accession>A0A1N6I514</accession>
<name>A0A1N6I514_9BACT</name>
<proteinExistence type="predicted"/>
<evidence type="ECO:0000259" key="5">
    <source>
        <dbReference type="PROSITE" id="PS51007"/>
    </source>
</evidence>
<dbReference type="Proteomes" id="UP000184694">
    <property type="component" value="Unassembled WGS sequence"/>
</dbReference>
<dbReference type="Gene3D" id="1.10.760.10">
    <property type="entry name" value="Cytochrome c-like domain"/>
    <property type="match status" value="1"/>
</dbReference>
<dbReference type="GO" id="GO:0009055">
    <property type="term" value="F:electron transfer activity"/>
    <property type="evidence" value="ECO:0007669"/>
    <property type="project" value="InterPro"/>
</dbReference>
<evidence type="ECO:0000256" key="4">
    <source>
        <dbReference type="PROSITE-ProRule" id="PRU00433"/>
    </source>
</evidence>
<organism evidence="6 7">
    <name type="scientific">Halodesulfovibrio marinisediminis DSM 17456</name>
    <dbReference type="NCBI Taxonomy" id="1121457"/>
    <lineage>
        <taxon>Bacteria</taxon>
        <taxon>Pseudomonadati</taxon>
        <taxon>Thermodesulfobacteriota</taxon>
        <taxon>Desulfovibrionia</taxon>
        <taxon>Desulfovibrionales</taxon>
        <taxon>Desulfovibrionaceae</taxon>
        <taxon>Halodesulfovibrio</taxon>
    </lineage>
</organism>
<reference evidence="7" key="1">
    <citation type="submission" date="2016-11" db="EMBL/GenBank/DDBJ databases">
        <authorList>
            <person name="Varghese N."/>
            <person name="Submissions S."/>
        </authorList>
    </citation>
    <scope>NUCLEOTIDE SEQUENCE [LARGE SCALE GENOMIC DNA]</scope>
    <source>
        <strain evidence="7">DSM 17456</strain>
    </source>
</reference>
<dbReference type="SUPFAM" id="SSF46626">
    <property type="entry name" value="Cytochrome c"/>
    <property type="match status" value="1"/>
</dbReference>
<keyword evidence="3 4" id="KW-0408">Iron</keyword>
<dbReference type="Pfam" id="PF00034">
    <property type="entry name" value="Cytochrom_C"/>
    <property type="match status" value="1"/>
</dbReference>
<evidence type="ECO:0000313" key="6">
    <source>
        <dbReference type="EMBL" id="SIO27124.1"/>
    </source>
</evidence>
<dbReference type="InterPro" id="IPR009056">
    <property type="entry name" value="Cyt_c-like_dom"/>
</dbReference>
<feature type="domain" description="Cytochrome c" evidence="5">
    <location>
        <begin position="23"/>
        <end position="104"/>
    </location>
</feature>
<dbReference type="RefSeq" id="WP_074217195.1">
    <property type="nucleotide sequence ID" value="NZ_FSRG01000006.1"/>
</dbReference>
<dbReference type="EMBL" id="FSRG01000006">
    <property type="protein sequence ID" value="SIO27124.1"/>
    <property type="molecule type" value="Genomic_DNA"/>
</dbReference>
<evidence type="ECO:0000256" key="2">
    <source>
        <dbReference type="ARBA" id="ARBA00022723"/>
    </source>
</evidence>
<evidence type="ECO:0000256" key="1">
    <source>
        <dbReference type="ARBA" id="ARBA00022617"/>
    </source>
</evidence>
<dbReference type="GO" id="GO:0046872">
    <property type="term" value="F:metal ion binding"/>
    <property type="evidence" value="ECO:0007669"/>
    <property type="project" value="UniProtKB-KW"/>
</dbReference>